<sequence>MERQFNAKHGAKPKIFKRGDTVYVSDYKDGKHKGQTVPFWIVLERYSIKFAVEHKLGYDMRINYEGATVVATTKPKKTWTHFSKHSTWSDLSSRAKHLPLRRLKLLKEFQLFNKACSYDDRLEHEDLRGRSTLIQLRRDIIFVLKIVVTIRSSYYPIVKLIYHLQKGEVLHISL</sequence>
<organism evidence="2 3">
    <name type="scientific">Heligmosomoides polygyrus</name>
    <name type="common">Parasitic roundworm</name>
    <dbReference type="NCBI Taxonomy" id="6339"/>
    <lineage>
        <taxon>Eukaryota</taxon>
        <taxon>Metazoa</taxon>
        <taxon>Ecdysozoa</taxon>
        <taxon>Nematoda</taxon>
        <taxon>Chromadorea</taxon>
        <taxon>Rhabditida</taxon>
        <taxon>Rhabditina</taxon>
        <taxon>Rhabditomorpha</taxon>
        <taxon>Strongyloidea</taxon>
        <taxon>Heligmosomidae</taxon>
        <taxon>Heligmosomoides</taxon>
    </lineage>
</organism>
<gene>
    <name evidence="1" type="ORF">HPBE_LOCUS25116</name>
</gene>
<reference evidence="3" key="2">
    <citation type="submission" date="2019-09" db="UniProtKB">
        <authorList>
            <consortium name="WormBaseParasite"/>
        </authorList>
    </citation>
    <scope>IDENTIFICATION</scope>
</reference>
<dbReference type="OrthoDB" id="5861374at2759"/>
<dbReference type="WBParaSite" id="HPBE_0002511701-mRNA-1">
    <property type="protein sequence ID" value="HPBE_0002511701-mRNA-1"/>
    <property type="gene ID" value="HPBE_0002511701"/>
</dbReference>
<dbReference type="Proteomes" id="UP000050761">
    <property type="component" value="Unassembled WGS sequence"/>
</dbReference>
<keyword evidence="2" id="KW-1185">Reference proteome</keyword>
<name>A0A183GQZ7_HELPZ</name>
<accession>A0A183GQZ7</accession>
<accession>A0A3P8EVQ2</accession>
<reference evidence="1 2" key="1">
    <citation type="submission" date="2018-11" db="EMBL/GenBank/DDBJ databases">
        <authorList>
            <consortium name="Pathogen Informatics"/>
        </authorList>
    </citation>
    <scope>NUCLEOTIDE SEQUENCE [LARGE SCALE GENOMIC DNA]</scope>
</reference>
<evidence type="ECO:0000313" key="3">
    <source>
        <dbReference type="WBParaSite" id="HPBE_0002511701-mRNA-1"/>
    </source>
</evidence>
<dbReference type="AlphaFoldDB" id="A0A183GQZ7"/>
<proteinExistence type="predicted"/>
<evidence type="ECO:0000313" key="2">
    <source>
        <dbReference type="Proteomes" id="UP000050761"/>
    </source>
</evidence>
<protein>
    <submittedName>
        <fullName evidence="3">Reverse transcriptase domain-containing protein</fullName>
    </submittedName>
</protein>
<dbReference type="EMBL" id="UZAH01037372">
    <property type="protein sequence ID" value="VDP49164.1"/>
    <property type="molecule type" value="Genomic_DNA"/>
</dbReference>
<evidence type="ECO:0000313" key="1">
    <source>
        <dbReference type="EMBL" id="VDP49164.1"/>
    </source>
</evidence>